<dbReference type="GO" id="GO:0005886">
    <property type="term" value="C:plasma membrane"/>
    <property type="evidence" value="ECO:0007669"/>
    <property type="project" value="TreeGrafter"/>
</dbReference>
<dbReference type="Proteomes" id="UP001221413">
    <property type="component" value="Unassembled WGS sequence"/>
</dbReference>
<evidence type="ECO:0000313" key="9">
    <source>
        <dbReference type="EMBL" id="KAJ6262276.1"/>
    </source>
</evidence>
<comment type="similarity">
    <text evidence="2 7">Belongs to the sodium:solute symporter (SSF) (TC 2.A.21) family.</text>
</comment>
<dbReference type="PANTHER" id="PTHR46154:SF4">
    <property type="entry name" value="UREA ACTIVE TRANSPORTER"/>
    <property type="match status" value="1"/>
</dbReference>
<keyword evidence="5 8" id="KW-1133">Transmembrane helix</keyword>
<feature type="transmembrane region" description="Helical" evidence="8">
    <location>
        <begin position="438"/>
        <end position="459"/>
    </location>
</feature>
<protein>
    <recommendedName>
        <fullName evidence="11">Urea active transporter</fullName>
    </recommendedName>
</protein>
<accession>A0AAD6J535</accession>
<feature type="transmembrane region" description="Helical" evidence="8">
    <location>
        <begin position="12"/>
        <end position="34"/>
    </location>
</feature>
<keyword evidence="10" id="KW-1185">Reference proteome</keyword>
<dbReference type="PROSITE" id="PS50283">
    <property type="entry name" value="NA_SOLUT_SYMP_3"/>
    <property type="match status" value="1"/>
</dbReference>
<evidence type="ECO:0000313" key="10">
    <source>
        <dbReference type="Proteomes" id="UP001221413"/>
    </source>
</evidence>
<name>A0AAD6J535_DREDA</name>
<feature type="transmembrane region" description="Helical" evidence="8">
    <location>
        <begin position="264"/>
        <end position="281"/>
    </location>
</feature>
<sequence>MHKMAALTQAQGYGIVVGLGLGFAFLIMLISWFLKKYAHEVQTSEEFNTAGRSVKSTLEALFHLNANFRDARTGLIAAAVCSSWTWAATLLQSTATGYRYGVSGPFWYASGANLNSNIGSRLTPRNTTRYLELIRARYGTGAHITYLVFATFTNILVTLMLLTGGSAVVNYLTGIPTAAACFLIPIPVILFTVFGGLKATIMSDYTHSALVLIFILVFTFKIYVTSPALGSFRAVWELLVQASKDMPVDGNEQGSYLTMRSRDGGVFFVINIVGNFGTVFLDQGYWQKAISSNIGAALNGYVLGGISWFSIPFLCATSMGLAGVALQHNPAWPAFPNRLPEADVSAGLVLPNVAVALMGQQGALIALVLLFLAVSSAFSSELVAVSSIFTYDVYRTYINPKASGRRLRNLSHIAVVGFSFFIAGFSVGLWYIGISLGYLYLMMGVVISSAVLPAACTMLSTKQNKAAVIASPILGTICSFIGWFVTAYKKYGVINVETTGSNDPMLVGNLVALLSPIVFIPVFTFALGPQNYDWSTMRTEIHLVDDSEFLKEDANIRTIQREAEGEEYEEMQRMLKRKSIIAKVIASALTICLLLLWPIPMYGSRYVFSERFFAGWVVVGIIWAFVALGITGVYPLWEGRHSMARVWKGFFSTMFGRTAAPITHGVPREHSASDIVIDEKGGNMTPPKGVAV</sequence>
<dbReference type="Gene3D" id="1.20.1730.10">
    <property type="entry name" value="Sodium/glucose cotransporter"/>
    <property type="match status" value="1"/>
</dbReference>
<feature type="transmembrane region" description="Helical" evidence="8">
    <location>
        <begin position="506"/>
        <end position="528"/>
    </location>
</feature>
<reference evidence="9" key="1">
    <citation type="submission" date="2023-01" db="EMBL/GenBank/DDBJ databases">
        <title>The chitinases involved in constricting ring structure development in the nematode-trapping fungus Drechslerella dactyloides.</title>
        <authorList>
            <person name="Wang R."/>
            <person name="Zhang L."/>
            <person name="Tang P."/>
            <person name="Li S."/>
            <person name="Liang L."/>
        </authorList>
    </citation>
    <scope>NUCLEOTIDE SEQUENCE</scope>
    <source>
        <strain evidence="9">YMF1.00031</strain>
    </source>
</reference>
<dbReference type="Pfam" id="PF00474">
    <property type="entry name" value="SSF"/>
    <property type="match status" value="1"/>
</dbReference>
<feature type="transmembrane region" description="Helical" evidence="8">
    <location>
        <begin position="209"/>
        <end position="229"/>
    </location>
</feature>
<evidence type="ECO:0000256" key="8">
    <source>
        <dbReference type="SAM" id="Phobius"/>
    </source>
</evidence>
<dbReference type="InterPro" id="IPR038377">
    <property type="entry name" value="Na/Glc_symporter_sf"/>
</dbReference>
<feature type="transmembrane region" description="Helical" evidence="8">
    <location>
        <begin position="410"/>
        <end position="432"/>
    </location>
</feature>
<dbReference type="GO" id="GO:0015204">
    <property type="term" value="F:urea transmembrane transporter activity"/>
    <property type="evidence" value="ECO:0007669"/>
    <property type="project" value="InterPro"/>
</dbReference>
<dbReference type="GO" id="GO:0015606">
    <property type="term" value="F:spermidine transmembrane transporter activity"/>
    <property type="evidence" value="ECO:0007669"/>
    <property type="project" value="TreeGrafter"/>
</dbReference>
<dbReference type="PANTHER" id="PTHR46154">
    <property type="match status" value="1"/>
</dbReference>
<proteinExistence type="inferred from homology"/>
<feature type="transmembrane region" description="Helical" evidence="8">
    <location>
        <begin position="301"/>
        <end position="326"/>
    </location>
</feature>
<evidence type="ECO:0000256" key="2">
    <source>
        <dbReference type="ARBA" id="ARBA00006434"/>
    </source>
</evidence>
<keyword evidence="4 8" id="KW-0812">Transmembrane</keyword>
<evidence type="ECO:0000256" key="1">
    <source>
        <dbReference type="ARBA" id="ARBA00004141"/>
    </source>
</evidence>
<evidence type="ECO:0000256" key="7">
    <source>
        <dbReference type="RuleBase" id="RU362091"/>
    </source>
</evidence>
<dbReference type="CDD" id="cd11476">
    <property type="entry name" value="SLC5sbd_DUR3"/>
    <property type="match status" value="1"/>
</dbReference>
<comment type="caution">
    <text evidence="9">The sequence shown here is derived from an EMBL/GenBank/DDBJ whole genome shotgun (WGS) entry which is preliminary data.</text>
</comment>
<dbReference type="InterPro" id="IPR001734">
    <property type="entry name" value="Na/solute_symporter"/>
</dbReference>
<feature type="transmembrane region" description="Helical" evidence="8">
    <location>
        <begin position="612"/>
        <end position="637"/>
    </location>
</feature>
<dbReference type="AlphaFoldDB" id="A0AAD6J535"/>
<evidence type="ECO:0008006" key="11">
    <source>
        <dbReference type="Google" id="ProtNLM"/>
    </source>
</evidence>
<feature type="transmembrane region" description="Helical" evidence="8">
    <location>
        <begin position="466"/>
        <end position="486"/>
    </location>
</feature>
<dbReference type="InterPro" id="IPR031155">
    <property type="entry name" value="DUR"/>
</dbReference>
<dbReference type="EMBL" id="JAQGDS010000003">
    <property type="protein sequence ID" value="KAJ6262276.1"/>
    <property type="molecule type" value="Genomic_DNA"/>
</dbReference>
<evidence type="ECO:0000256" key="4">
    <source>
        <dbReference type="ARBA" id="ARBA00022692"/>
    </source>
</evidence>
<feature type="transmembrane region" description="Helical" evidence="8">
    <location>
        <begin position="175"/>
        <end position="197"/>
    </location>
</feature>
<evidence type="ECO:0000256" key="6">
    <source>
        <dbReference type="ARBA" id="ARBA00023136"/>
    </source>
</evidence>
<feature type="transmembrane region" description="Helical" evidence="8">
    <location>
        <begin position="580"/>
        <end position="600"/>
    </location>
</feature>
<feature type="transmembrane region" description="Helical" evidence="8">
    <location>
        <begin position="144"/>
        <end position="169"/>
    </location>
</feature>
<evidence type="ECO:0000256" key="3">
    <source>
        <dbReference type="ARBA" id="ARBA00022448"/>
    </source>
</evidence>
<dbReference type="GO" id="GO:0015489">
    <property type="term" value="F:putrescine transmembrane transporter activity"/>
    <property type="evidence" value="ECO:0007669"/>
    <property type="project" value="TreeGrafter"/>
</dbReference>
<organism evidence="9 10">
    <name type="scientific">Drechslerella dactyloides</name>
    <name type="common">Nematode-trapping fungus</name>
    <name type="synonym">Arthrobotrys dactyloides</name>
    <dbReference type="NCBI Taxonomy" id="74499"/>
    <lineage>
        <taxon>Eukaryota</taxon>
        <taxon>Fungi</taxon>
        <taxon>Dikarya</taxon>
        <taxon>Ascomycota</taxon>
        <taxon>Pezizomycotina</taxon>
        <taxon>Orbiliomycetes</taxon>
        <taxon>Orbiliales</taxon>
        <taxon>Orbiliaceae</taxon>
        <taxon>Drechslerella</taxon>
    </lineage>
</organism>
<comment type="subcellular location">
    <subcellularLocation>
        <location evidence="1">Membrane</location>
        <topology evidence="1">Multi-pass membrane protein</topology>
    </subcellularLocation>
</comment>
<evidence type="ECO:0000256" key="5">
    <source>
        <dbReference type="ARBA" id="ARBA00022989"/>
    </source>
</evidence>
<keyword evidence="6 8" id="KW-0472">Membrane</keyword>
<feature type="transmembrane region" description="Helical" evidence="8">
    <location>
        <begin position="363"/>
        <end position="389"/>
    </location>
</feature>
<gene>
    <name evidence="9" type="ORF">Dda_3083</name>
</gene>
<keyword evidence="3" id="KW-0813">Transport</keyword>